<dbReference type="EMBL" id="CP005996">
    <property type="protein sequence ID" value="AGS40409.1"/>
    <property type="molecule type" value="Genomic_DNA"/>
</dbReference>
<dbReference type="PATRIC" id="fig|1198232.3.peg.2064"/>
<dbReference type="Pfam" id="PF02406">
    <property type="entry name" value="MmoB_DmpM"/>
    <property type="match status" value="1"/>
</dbReference>
<evidence type="ECO:0000313" key="2">
    <source>
        <dbReference type="EMBL" id="AGS40409.1"/>
    </source>
</evidence>
<reference evidence="2 3" key="1">
    <citation type="submission" date="2013-05" db="EMBL/GenBank/DDBJ databases">
        <title>Between feast and famine: a lifestyle of most important marine PAH-degrading bacterium Cycloclasticus sp. 7ME.</title>
        <authorList>
            <person name="Yakimov M.M."/>
            <person name="Messina E."/>
            <person name="Genovese M."/>
            <person name="Denaro R."/>
            <person name="Crisafi F."/>
            <person name="Russo D."/>
            <person name="Cappello S."/>
            <person name="Santisi S."/>
            <person name="Smedile F."/>
            <person name="Golyshina O.V."/>
            <person name="Tran H."/>
            <person name="Pieper D.H."/>
            <person name="Golyshin P.N."/>
            <person name="Giuliano L."/>
        </authorList>
    </citation>
    <scope>NUCLEOTIDE SEQUENCE [LARGE SCALE GENOMIC DNA]</scope>
    <source>
        <strain evidence="2 3">78-ME</strain>
    </source>
</reference>
<dbReference type="KEGG" id="cza:CYCME_2095"/>
<dbReference type="SUPFAM" id="SSF56029">
    <property type="entry name" value="Monooxygenase (hydroxylase) regulatory protein"/>
    <property type="match status" value="1"/>
</dbReference>
<gene>
    <name evidence="2" type="ORF">CYCME_2095</name>
</gene>
<evidence type="ECO:0000313" key="3">
    <source>
        <dbReference type="Proteomes" id="UP000015380"/>
    </source>
</evidence>
<accession>S5TA11</accession>
<name>S5TA11_9GAMM</name>
<keyword evidence="3" id="KW-1185">Reference proteome</keyword>
<organism evidence="2 3">
    <name type="scientific">Cycloclasticus zancles 78-ME</name>
    <dbReference type="NCBI Taxonomy" id="1198232"/>
    <lineage>
        <taxon>Bacteria</taxon>
        <taxon>Pseudomonadati</taxon>
        <taxon>Pseudomonadota</taxon>
        <taxon>Gammaproteobacteria</taxon>
        <taxon>Thiotrichales</taxon>
        <taxon>Piscirickettsiaceae</taxon>
        <taxon>Cycloclasticus</taxon>
    </lineage>
</organism>
<reference evidence="3" key="2">
    <citation type="journal article" date="2016" name="Environ. Microbiol. Rep.">
        <title>Analysis of defence systems and a conjugative IncP-1 plasmid in the marine polyaromatic hydrocarbons-degrading bacterium Cycloclasticus sp. 78-ME.</title>
        <authorList>
            <person name="Yakimov M.M."/>
            <person name="Crisafi F."/>
            <person name="Messina E."/>
            <person name="Smedile F."/>
            <person name="Lopatina A."/>
            <person name="Denaro R."/>
            <person name="Pieper D.H."/>
            <person name="Golyshin P.N."/>
            <person name="Giuliano L."/>
        </authorList>
    </citation>
    <scope>NUCLEOTIDE SEQUENCE [LARGE SCALE GENOMIC DNA]</scope>
    <source>
        <strain evidence="3">78-ME</strain>
    </source>
</reference>
<keyword evidence="2" id="KW-0503">Monooxygenase</keyword>
<sequence length="102" mass="11518">MTNLKDAFKQNKVGPIFNGGDVAQAAIEAAEWDNPDKEVTVDDKGAYIRISAEQELVITRESMEEALGREFQMNEIEIHLGSMAGQIEVTPEQIRFFFEKKL</sequence>
<dbReference type="HOGENOM" id="CLU_148539_0_0_6"/>
<dbReference type="InterPro" id="IPR003454">
    <property type="entry name" value="MOase_MmoB_DmpM"/>
</dbReference>
<dbReference type="AlphaFoldDB" id="S5TA11"/>
<comment type="similarity">
    <text evidence="1">Belongs to the TmoD/XamoD family.</text>
</comment>
<dbReference type="GO" id="GO:0004497">
    <property type="term" value="F:monooxygenase activity"/>
    <property type="evidence" value="ECO:0007669"/>
    <property type="project" value="UniProtKB-KW"/>
</dbReference>
<dbReference type="InterPro" id="IPR036889">
    <property type="entry name" value="mOase_MmoB_DmpM_sf"/>
</dbReference>
<dbReference type="Proteomes" id="UP000015380">
    <property type="component" value="Chromosome"/>
</dbReference>
<dbReference type="RefSeq" id="WP_020932955.1">
    <property type="nucleotide sequence ID" value="NC_021917.1"/>
</dbReference>
<dbReference type="eggNOG" id="COG3445">
    <property type="taxonomic scope" value="Bacteria"/>
</dbReference>
<protein>
    <submittedName>
        <fullName evidence="2">Toluene-4-monooxygenase system protein D</fullName>
    </submittedName>
</protein>
<dbReference type="Gene3D" id="3.90.56.10">
    <property type="entry name" value="Monooxygenase component MmoB/DmpM"/>
    <property type="match status" value="1"/>
</dbReference>
<evidence type="ECO:0000256" key="1">
    <source>
        <dbReference type="ARBA" id="ARBA00006313"/>
    </source>
</evidence>
<proteinExistence type="inferred from homology"/>
<keyword evidence="2" id="KW-0560">Oxidoreductase</keyword>